<dbReference type="RefSeq" id="WP_378280239.1">
    <property type="nucleotide sequence ID" value="NZ_JBHSON010000004.1"/>
</dbReference>
<accession>A0ABW0ZR07</accession>
<dbReference type="Proteomes" id="UP001596074">
    <property type="component" value="Unassembled WGS sequence"/>
</dbReference>
<gene>
    <name evidence="1" type="ORF">ACFPZN_04030</name>
</gene>
<comment type="caution">
    <text evidence="1">The sequence shown here is derived from an EMBL/GenBank/DDBJ whole genome shotgun (WGS) entry which is preliminary data.</text>
</comment>
<reference evidence="2" key="1">
    <citation type="journal article" date="2019" name="Int. J. Syst. Evol. Microbiol.">
        <title>The Global Catalogue of Microorganisms (GCM) 10K type strain sequencing project: providing services to taxonomists for standard genome sequencing and annotation.</title>
        <authorList>
            <consortium name="The Broad Institute Genomics Platform"/>
            <consortium name="The Broad Institute Genome Sequencing Center for Infectious Disease"/>
            <person name="Wu L."/>
            <person name="Ma J."/>
        </authorList>
    </citation>
    <scope>NUCLEOTIDE SEQUENCE [LARGE SCALE GENOMIC DNA]</scope>
    <source>
        <strain evidence="2">KCTC 42087</strain>
    </source>
</reference>
<protein>
    <submittedName>
        <fullName evidence="1">Uncharacterized protein</fullName>
    </submittedName>
</protein>
<keyword evidence="2" id="KW-1185">Reference proteome</keyword>
<sequence>MTPSEEIRTAARRLRDLGERAQRVLEREVRHWSELSVVLNPERPHGSPMVWSQLTAAMPPVFAVAVAEWLESWDGFDQPETAPHADDWKHALQIARLVNRAVEGGTR</sequence>
<evidence type="ECO:0000313" key="2">
    <source>
        <dbReference type="Proteomes" id="UP001596074"/>
    </source>
</evidence>
<organism evidence="1 2">
    <name type="scientific">Actinomadura rugatobispora</name>
    <dbReference type="NCBI Taxonomy" id="1994"/>
    <lineage>
        <taxon>Bacteria</taxon>
        <taxon>Bacillati</taxon>
        <taxon>Actinomycetota</taxon>
        <taxon>Actinomycetes</taxon>
        <taxon>Streptosporangiales</taxon>
        <taxon>Thermomonosporaceae</taxon>
        <taxon>Actinomadura</taxon>
    </lineage>
</organism>
<evidence type="ECO:0000313" key="1">
    <source>
        <dbReference type="EMBL" id="MFC5744777.1"/>
    </source>
</evidence>
<proteinExistence type="predicted"/>
<name>A0ABW0ZR07_9ACTN</name>
<dbReference type="EMBL" id="JBHSON010000004">
    <property type="protein sequence ID" value="MFC5744777.1"/>
    <property type="molecule type" value="Genomic_DNA"/>
</dbReference>